<dbReference type="Pfam" id="PF17874">
    <property type="entry name" value="TPR_MalT"/>
    <property type="match status" value="1"/>
</dbReference>
<dbReference type="RefSeq" id="WP_239166330.1">
    <property type="nucleotide sequence ID" value="NZ_BOMO01000055.1"/>
</dbReference>
<dbReference type="AlphaFoldDB" id="A0A2T0K8C1"/>
<dbReference type="InterPro" id="IPR036388">
    <property type="entry name" value="WH-like_DNA-bd_sf"/>
</dbReference>
<dbReference type="InterPro" id="IPR016032">
    <property type="entry name" value="Sig_transdc_resp-reg_C-effctor"/>
</dbReference>
<keyword evidence="2" id="KW-0238">DNA-binding</keyword>
<dbReference type="CDD" id="cd06170">
    <property type="entry name" value="LuxR_C_like"/>
    <property type="match status" value="1"/>
</dbReference>
<organism evidence="5 6">
    <name type="scientific">Actinoplanes italicus</name>
    <dbReference type="NCBI Taxonomy" id="113567"/>
    <lineage>
        <taxon>Bacteria</taxon>
        <taxon>Bacillati</taxon>
        <taxon>Actinomycetota</taxon>
        <taxon>Actinomycetes</taxon>
        <taxon>Micromonosporales</taxon>
        <taxon>Micromonosporaceae</taxon>
        <taxon>Actinoplanes</taxon>
    </lineage>
</organism>
<dbReference type="PRINTS" id="PR00038">
    <property type="entry name" value="HTHLUXR"/>
</dbReference>
<dbReference type="SMART" id="SM00421">
    <property type="entry name" value="HTH_LUXR"/>
    <property type="match status" value="1"/>
</dbReference>
<evidence type="ECO:0000256" key="2">
    <source>
        <dbReference type="ARBA" id="ARBA00023125"/>
    </source>
</evidence>
<dbReference type="Pfam" id="PF25873">
    <property type="entry name" value="WHD_MalT"/>
    <property type="match status" value="1"/>
</dbReference>
<dbReference type="PROSITE" id="PS50043">
    <property type="entry name" value="HTH_LUXR_2"/>
    <property type="match status" value="1"/>
</dbReference>
<dbReference type="Pfam" id="PF00196">
    <property type="entry name" value="GerE"/>
    <property type="match status" value="1"/>
</dbReference>
<evidence type="ECO:0000313" key="5">
    <source>
        <dbReference type="EMBL" id="PRX19301.1"/>
    </source>
</evidence>
<dbReference type="InterPro" id="IPR041617">
    <property type="entry name" value="TPR_MalT"/>
</dbReference>
<protein>
    <submittedName>
        <fullName evidence="5">LuxR family maltose regulon positive regulatory protein</fullName>
    </submittedName>
</protein>
<feature type="domain" description="HTH luxR-type" evidence="4">
    <location>
        <begin position="789"/>
        <end position="854"/>
    </location>
</feature>
<dbReference type="InterPro" id="IPR059106">
    <property type="entry name" value="WHD_MalT"/>
</dbReference>
<keyword evidence="6" id="KW-1185">Reference proteome</keyword>
<dbReference type="PANTHER" id="PTHR44688">
    <property type="entry name" value="DNA-BINDING TRANSCRIPTIONAL ACTIVATOR DEVR_DOSR"/>
    <property type="match status" value="1"/>
</dbReference>
<name>A0A2T0K8C1_9ACTN</name>
<dbReference type="EMBL" id="PVMZ01000010">
    <property type="protein sequence ID" value="PRX19301.1"/>
    <property type="molecule type" value="Genomic_DNA"/>
</dbReference>
<keyword evidence="3" id="KW-0804">Transcription</keyword>
<gene>
    <name evidence="5" type="ORF">CLV67_11053</name>
</gene>
<evidence type="ECO:0000256" key="3">
    <source>
        <dbReference type="ARBA" id="ARBA00023163"/>
    </source>
</evidence>
<evidence type="ECO:0000313" key="6">
    <source>
        <dbReference type="Proteomes" id="UP000239415"/>
    </source>
</evidence>
<reference evidence="5 6" key="1">
    <citation type="submission" date="2018-03" db="EMBL/GenBank/DDBJ databases">
        <title>Genomic Encyclopedia of Archaeal and Bacterial Type Strains, Phase II (KMG-II): from individual species to whole genera.</title>
        <authorList>
            <person name="Goeker M."/>
        </authorList>
    </citation>
    <scope>NUCLEOTIDE SEQUENCE [LARGE SCALE GENOMIC DNA]</scope>
    <source>
        <strain evidence="5 6">DSM 43146</strain>
    </source>
</reference>
<dbReference type="InterPro" id="IPR000792">
    <property type="entry name" value="Tscrpt_reg_LuxR_C"/>
</dbReference>
<dbReference type="Gene3D" id="1.10.10.10">
    <property type="entry name" value="Winged helix-like DNA-binding domain superfamily/Winged helix DNA-binding domain"/>
    <property type="match status" value="1"/>
</dbReference>
<accession>A0A2T0K8C1</accession>
<proteinExistence type="predicted"/>
<dbReference type="InterPro" id="IPR011990">
    <property type="entry name" value="TPR-like_helical_dom_sf"/>
</dbReference>
<keyword evidence="1" id="KW-0805">Transcription regulation</keyword>
<sequence>MEHTAPPRLPGGLVWRTRLAKILDEGVRHSVTLVSAGPGWGKTALVASWAAARSISGPVAWLTLDAQHNDPHAFWCDLLLSMHTAGAVPSGAPLPGVDADEAGYRHAFMAAVSDAAAPVVVVLDDLHEVTDDKVLAELGTAMRTRRARFVLIARREPALALHRFRLAGDLTEIRAAGLGFQLAEATELLALESRSMPSDRLAALVRRNEGWPAGLRLALDAPDPARADEIVEDYLLREVLGEQPDEIRRFLLRTSIPDRICGELAEALTGRPHGHMTLEDLARDNLFIERTGNGRWFRYHGLFRSALRRRAARRWPDATANLHLAAAGWYETAGNPLAAVTHAVAAGEWDLIAAVTVRSGLAMLGSADRPEFVEALRRIPPARLGMTAELAVCAAILSYAQGDLAAVPRRLAVARSLLGGKAEAAGSEVASALAVLEAGAVIRWQGDMPRLVRATTALLADLSRLSFDRAPALSQFRAVALNSKGAGLLWSGRYDYADRYLWAAASTARTADVPHLEINSFGLLSLLAVMQGALREALDHAAVAENVARRIDAEGRLGITPAYLARALVESERGREPQAEEALRRGLHAGGELPEATLSILAGLIRIRLTLDRGETAGARTMLSQLRAEAGPPMVAAQVDRLLGITGAEIQLGLGNPAWVLREYTARPGLVPAEQICLARAHLATGNLPAASDLLARVQDSPDRVSVVGAWILTALSADTQGRSSVASEALGRALAVAEPEQIRRPFRIFDTQRMMVLAERQQWLTELHGPVGDGVLAEITGEIPVILGVQAAGPLSEREIDVLQYLPTVLTAAEIAENLNISVNTVKAHMRSIYRKLGAGRRREAVVTARQAGLI</sequence>
<evidence type="ECO:0000256" key="1">
    <source>
        <dbReference type="ARBA" id="ARBA00023015"/>
    </source>
</evidence>
<dbReference type="InterPro" id="IPR027417">
    <property type="entry name" value="P-loop_NTPase"/>
</dbReference>
<comment type="caution">
    <text evidence="5">The sequence shown here is derived from an EMBL/GenBank/DDBJ whole genome shotgun (WGS) entry which is preliminary data.</text>
</comment>
<dbReference type="PANTHER" id="PTHR44688:SF16">
    <property type="entry name" value="DNA-BINDING TRANSCRIPTIONAL ACTIVATOR DEVR_DOSR"/>
    <property type="match status" value="1"/>
</dbReference>
<dbReference type="SUPFAM" id="SSF48452">
    <property type="entry name" value="TPR-like"/>
    <property type="match status" value="1"/>
</dbReference>
<dbReference type="Proteomes" id="UP000239415">
    <property type="component" value="Unassembled WGS sequence"/>
</dbReference>
<dbReference type="Gene3D" id="1.25.40.10">
    <property type="entry name" value="Tetratricopeptide repeat domain"/>
    <property type="match status" value="1"/>
</dbReference>
<dbReference type="GO" id="GO:0003677">
    <property type="term" value="F:DNA binding"/>
    <property type="evidence" value="ECO:0007669"/>
    <property type="project" value="UniProtKB-KW"/>
</dbReference>
<dbReference type="Gene3D" id="3.40.50.300">
    <property type="entry name" value="P-loop containing nucleotide triphosphate hydrolases"/>
    <property type="match status" value="1"/>
</dbReference>
<dbReference type="SUPFAM" id="SSF52540">
    <property type="entry name" value="P-loop containing nucleoside triphosphate hydrolases"/>
    <property type="match status" value="1"/>
</dbReference>
<dbReference type="SUPFAM" id="SSF46894">
    <property type="entry name" value="C-terminal effector domain of the bipartite response regulators"/>
    <property type="match status" value="1"/>
</dbReference>
<dbReference type="GO" id="GO:0006355">
    <property type="term" value="P:regulation of DNA-templated transcription"/>
    <property type="evidence" value="ECO:0007669"/>
    <property type="project" value="InterPro"/>
</dbReference>
<evidence type="ECO:0000259" key="4">
    <source>
        <dbReference type="PROSITE" id="PS50043"/>
    </source>
</evidence>